<name>A0A1H0JQI5_9SPHI</name>
<dbReference type="EMBL" id="FNGY01000015">
    <property type="protein sequence ID" value="SDO45800.1"/>
    <property type="molecule type" value="Genomic_DNA"/>
</dbReference>
<gene>
    <name evidence="1" type="ORF">SAMN05421820_11540</name>
</gene>
<proteinExistence type="predicted"/>
<dbReference type="Proteomes" id="UP000183200">
    <property type="component" value="Unassembled WGS sequence"/>
</dbReference>
<sequence>MKHLVPSGGNLFFKVFFLLYFCHIAVDAQVVTKQKTVTKTSTAVLIGATEITLDISGRSFSDILPFDIPFILAGTQGVNSKITLDKIISIECFYKVRKDIKNNEKFPDPSEQKRYQDWEDGRMYAFWENNGSDAKWRLSIKELPPNRNFSFFFKFKRKLSDDEKTKLVNHAVKIIPKLINQKADNSVVSLSIKDMDEIMYATINQLNVDLMGSGQEIDEIALSEMNRKIVLKAMEEVAFAFEERIDEQESISMNFDALKGDSTALAKFLSGYKTSADKNAGNVSAMNNVVNSLKSIFSYPKGENAINPENAKNYLNQIEYVKAELEKAQFQDGSPFNNIKNTFIGHLEDLARNFNEYIESINNTITITNTETNNFITAVVNSFEDEIIVNSSTINHNFVTRSNSFITADIGVALMPSIAKMVPYLGTNIYLRPINQDRPLFMKDLFKLRDFDRRFSLMLGLTYITLKKDGYRDDLMGTFNLITGAGIRIADFVKVNGGVIWHTRLNPNPLNTNNTVRGLGFVSLSIDLQINTVFNKLFGANVITLPTKP</sequence>
<organism evidence="1 2">
    <name type="scientific">Pedobacter steynii</name>
    <dbReference type="NCBI Taxonomy" id="430522"/>
    <lineage>
        <taxon>Bacteria</taxon>
        <taxon>Pseudomonadati</taxon>
        <taxon>Bacteroidota</taxon>
        <taxon>Sphingobacteriia</taxon>
        <taxon>Sphingobacteriales</taxon>
        <taxon>Sphingobacteriaceae</taxon>
        <taxon>Pedobacter</taxon>
    </lineage>
</organism>
<protein>
    <submittedName>
        <fullName evidence="1">Uncharacterized protein</fullName>
    </submittedName>
</protein>
<evidence type="ECO:0000313" key="1">
    <source>
        <dbReference type="EMBL" id="SDO45800.1"/>
    </source>
</evidence>
<reference evidence="2" key="1">
    <citation type="submission" date="2016-10" db="EMBL/GenBank/DDBJ databases">
        <authorList>
            <person name="Varghese N."/>
            <person name="Submissions S."/>
        </authorList>
    </citation>
    <scope>NUCLEOTIDE SEQUENCE [LARGE SCALE GENOMIC DNA]</scope>
    <source>
        <strain evidence="2">DSM 19110</strain>
    </source>
</reference>
<keyword evidence="2" id="KW-1185">Reference proteome</keyword>
<evidence type="ECO:0000313" key="2">
    <source>
        <dbReference type="Proteomes" id="UP000183200"/>
    </source>
</evidence>
<accession>A0A1H0JQI5</accession>
<dbReference type="AlphaFoldDB" id="A0A1H0JQI5"/>